<dbReference type="InterPro" id="IPR003615">
    <property type="entry name" value="HNH_nuc"/>
</dbReference>
<dbReference type="Proteomes" id="UP000053060">
    <property type="component" value="Unassembled WGS sequence"/>
</dbReference>
<dbReference type="CDD" id="cd00085">
    <property type="entry name" value="HNHc"/>
    <property type="match status" value="1"/>
</dbReference>
<evidence type="ECO:0000313" key="3">
    <source>
        <dbReference type="Proteomes" id="UP000053060"/>
    </source>
</evidence>
<feature type="domain" description="HNH nuclease" evidence="1">
    <location>
        <begin position="53"/>
        <end position="107"/>
    </location>
</feature>
<dbReference type="AlphaFoldDB" id="A0A0V9UNZ9"/>
<evidence type="ECO:0000259" key="1">
    <source>
        <dbReference type="SMART" id="SM00507"/>
    </source>
</evidence>
<dbReference type="PATRIC" id="fig|1441730.3.peg.1255"/>
<name>A0A0V9UNZ9_9NOCA</name>
<sequence length="119" mass="13884">MVMPVVRNCKVCGKQITVYMTTQNKCRDCTIKKAKPIPQRGKQARMWETFRDKVAIPYLDKKYGHVCSVSGCNETKVDVDHIKGRGSHPHLRYDVKNLRYLCRKHHIERTGVPQWTKKS</sequence>
<comment type="caution">
    <text evidence="2">The sequence shown here is derived from an EMBL/GenBank/DDBJ whole genome shotgun (WGS) entry which is preliminary data.</text>
</comment>
<protein>
    <recommendedName>
        <fullName evidence="1">HNH nuclease domain-containing protein</fullName>
    </recommendedName>
</protein>
<dbReference type="EMBL" id="AZXY01000002">
    <property type="protein sequence ID" value="KSZ59701.1"/>
    <property type="molecule type" value="Genomic_DNA"/>
</dbReference>
<accession>A0A0V9UNZ9</accession>
<reference evidence="3" key="1">
    <citation type="submission" date="2015-01" db="EMBL/GenBank/DDBJ databases">
        <title>Draft genome sequence of Rhodococcus pyridinivorans strain KG-16, a hydrocarbon-degrading bacterium.</title>
        <authorList>
            <person name="Aggarwal R.K."/>
            <person name="Dawar C."/>
        </authorList>
    </citation>
    <scope>NUCLEOTIDE SEQUENCE [LARGE SCALE GENOMIC DNA]</scope>
    <source>
        <strain evidence="3">KG-16</strain>
    </source>
</reference>
<proteinExistence type="predicted"/>
<gene>
    <name evidence="2" type="ORF">Z045_05910</name>
</gene>
<organism evidence="2 3">
    <name type="scientific">Rhodococcus pyridinivorans KG-16</name>
    <dbReference type="NCBI Taxonomy" id="1441730"/>
    <lineage>
        <taxon>Bacteria</taxon>
        <taxon>Bacillati</taxon>
        <taxon>Actinomycetota</taxon>
        <taxon>Actinomycetes</taxon>
        <taxon>Mycobacteriales</taxon>
        <taxon>Nocardiaceae</taxon>
        <taxon>Rhodococcus</taxon>
    </lineage>
</organism>
<reference evidence="2 3" key="2">
    <citation type="journal article" date="2016" name="Genome Announc.">
        <title>Draft Genome Sequence of a Versatile Hydrocarbon-Degrading Bacterium, Rhodococcus pyridinivorans Strain KG-16, Collected from Oil Fields in India.</title>
        <authorList>
            <person name="Aggarwal R.K."/>
            <person name="Dawar C."/>
            <person name="Phanindranath R."/>
            <person name="Mutnuri L."/>
            <person name="Dayal A.M."/>
        </authorList>
    </citation>
    <scope>NUCLEOTIDE SEQUENCE [LARGE SCALE GENOMIC DNA]</scope>
    <source>
        <strain evidence="2 3">KG-16</strain>
    </source>
</reference>
<dbReference type="SMART" id="SM00507">
    <property type="entry name" value="HNHc"/>
    <property type="match status" value="1"/>
</dbReference>
<evidence type="ECO:0000313" key="2">
    <source>
        <dbReference type="EMBL" id="KSZ59701.1"/>
    </source>
</evidence>